<evidence type="ECO:0000313" key="3">
    <source>
        <dbReference type="EMBL" id="KAJ7779179.1"/>
    </source>
</evidence>
<accession>A0AAD7NXL5</accession>
<dbReference type="AlphaFoldDB" id="A0AAD7NXL5"/>
<organism evidence="3 4">
    <name type="scientific">Mycena metata</name>
    <dbReference type="NCBI Taxonomy" id="1033252"/>
    <lineage>
        <taxon>Eukaryota</taxon>
        <taxon>Fungi</taxon>
        <taxon>Dikarya</taxon>
        <taxon>Basidiomycota</taxon>
        <taxon>Agaricomycotina</taxon>
        <taxon>Agaricomycetes</taxon>
        <taxon>Agaricomycetidae</taxon>
        <taxon>Agaricales</taxon>
        <taxon>Marasmiineae</taxon>
        <taxon>Mycenaceae</taxon>
        <taxon>Mycena</taxon>
    </lineage>
</organism>
<feature type="chain" id="PRO_5041964466" evidence="2">
    <location>
        <begin position="21"/>
        <end position="232"/>
    </location>
</feature>
<sequence length="232" mass="25311">MGAARLFFSLLLFLISIVVGAFCVKIWMKHNSAQKHLHQNLPSGVSASLKYGDIRTTAIFLFLANNLVTTVASNIAMMIVQDIFKIIPPALLRRFKIPLPDSTATLPHQAVAMLFSTICFIVAAAFHTKFVFVRSGTVDVHQGGAALPTSAIQATLDQLGILLRYRDVSYIRASAELPWPAVFFAVGATVATFVGWFKSRRAPLSLPAAEESVTESVEVVEKSSELGEKLYV</sequence>
<name>A0AAD7NXL5_9AGAR</name>
<evidence type="ECO:0000313" key="4">
    <source>
        <dbReference type="Proteomes" id="UP001215598"/>
    </source>
</evidence>
<feature type="transmembrane region" description="Helical" evidence="1">
    <location>
        <begin position="177"/>
        <end position="197"/>
    </location>
</feature>
<keyword evidence="1" id="KW-0812">Transmembrane</keyword>
<evidence type="ECO:0000256" key="2">
    <source>
        <dbReference type="SAM" id="SignalP"/>
    </source>
</evidence>
<reference evidence="3" key="1">
    <citation type="submission" date="2023-03" db="EMBL/GenBank/DDBJ databases">
        <title>Massive genome expansion in bonnet fungi (Mycena s.s.) driven by repeated elements and novel gene families across ecological guilds.</title>
        <authorList>
            <consortium name="Lawrence Berkeley National Laboratory"/>
            <person name="Harder C.B."/>
            <person name="Miyauchi S."/>
            <person name="Viragh M."/>
            <person name="Kuo A."/>
            <person name="Thoen E."/>
            <person name="Andreopoulos B."/>
            <person name="Lu D."/>
            <person name="Skrede I."/>
            <person name="Drula E."/>
            <person name="Henrissat B."/>
            <person name="Morin E."/>
            <person name="Kohler A."/>
            <person name="Barry K."/>
            <person name="LaButti K."/>
            <person name="Morin E."/>
            <person name="Salamov A."/>
            <person name="Lipzen A."/>
            <person name="Mereny Z."/>
            <person name="Hegedus B."/>
            <person name="Baldrian P."/>
            <person name="Stursova M."/>
            <person name="Weitz H."/>
            <person name="Taylor A."/>
            <person name="Grigoriev I.V."/>
            <person name="Nagy L.G."/>
            <person name="Martin F."/>
            <person name="Kauserud H."/>
        </authorList>
    </citation>
    <scope>NUCLEOTIDE SEQUENCE</scope>
    <source>
        <strain evidence="3">CBHHK182m</strain>
    </source>
</reference>
<proteinExistence type="predicted"/>
<feature type="transmembrane region" description="Helical" evidence="1">
    <location>
        <begin position="58"/>
        <end position="84"/>
    </location>
</feature>
<keyword evidence="2" id="KW-0732">Signal</keyword>
<evidence type="ECO:0000256" key="1">
    <source>
        <dbReference type="SAM" id="Phobius"/>
    </source>
</evidence>
<keyword evidence="4" id="KW-1185">Reference proteome</keyword>
<gene>
    <name evidence="3" type="ORF">B0H16DRAFT_1448691</name>
</gene>
<dbReference type="Proteomes" id="UP001215598">
    <property type="component" value="Unassembled WGS sequence"/>
</dbReference>
<feature type="signal peptide" evidence="2">
    <location>
        <begin position="1"/>
        <end position="20"/>
    </location>
</feature>
<comment type="caution">
    <text evidence="3">The sequence shown here is derived from an EMBL/GenBank/DDBJ whole genome shotgun (WGS) entry which is preliminary data.</text>
</comment>
<feature type="transmembrane region" description="Helical" evidence="1">
    <location>
        <begin position="105"/>
        <end position="126"/>
    </location>
</feature>
<keyword evidence="1" id="KW-1133">Transmembrane helix</keyword>
<keyword evidence="1" id="KW-0472">Membrane</keyword>
<dbReference type="EMBL" id="JARKIB010000006">
    <property type="protein sequence ID" value="KAJ7779179.1"/>
    <property type="molecule type" value="Genomic_DNA"/>
</dbReference>
<protein>
    <submittedName>
        <fullName evidence="3">Uncharacterized protein</fullName>
    </submittedName>
</protein>